<sequence>MLTVRGGGYARGTQLTRLRSVILGLGLRGRRTISSGEERPSEGKRFAAVWGNGDYGRLGLGSLESRWRPAFCSAFGNESLRGIACGGAHTLFLTETGCVYTTGLNDFGQLGISDDKSYTTTLEEMGYLNVLYPKEKDSKSDEKEPLKVLGLPNEIIKIYAGYHHSSAITVDGELYMWGKNSNGQLGLGKSNKACILSQLF</sequence>
<gene>
    <name evidence="1" type="ORF">RHMOL_Rhmol10G0185100</name>
</gene>
<reference evidence="1" key="1">
    <citation type="submission" date="2022-02" db="EMBL/GenBank/DDBJ databases">
        <title>Plant Genome Project.</title>
        <authorList>
            <person name="Zhang R.-G."/>
        </authorList>
    </citation>
    <scope>NUCLEOTIDE SEQUENCE</scope>
    <source>
        <strain evidence="1">AT1</strain>
    </source>
</reference>
<organism evidence="1 2">
    <name type="scientific">Rhododendron molle</name>
    <name type="common">Chinese azalea</name>
    <name type="synonym">Azalea mollis</name>
    <dbReference type="NCBI Taxonomy" id="49168"/>
    <lineage>
        <taxon>Eukaryota</taxon>
        <taxon>Viridiplantae</taxon>
        <taxon>Streptophyta</taxon>
        <taxon>Embryophyta</taxon>
        <taxon>Tracheophyta</taxon>
        <taxon>Spermatophyta</taxon>
        <taxon>Magnoliopsida</taxon>
        <taxon>eudicotyledons</taxon>
        <taxon>Gunneridae</taxon>
        <taxon>Pentapetalae</taxon>
        <taxon>asterids</taxon>
        <taxon>Ericales</taxon>
        <taxon>Ericaceae</taxon>
        <taxon>Ericoideae</taxon>
        <taxon>Rhodoreae</taxon>
        <taxon>Rhododendron</taxon>
    </lineage>
</organism>
<keyword evidence="2" id="KW-1185">Reference proteome</keyword>
<dbReference type="EMBL" id="CM046397">
    <property type="protein sequence ID" value="KAI8535579.1"/>
    <property type="molecule type" value="Genomic_DNA"/>
</dbReference>
<accession>A0ACC0M4T0</accession>
<protein>
    <submittedName>
        <fullName evidence="1">Uncharacterized protein</fullName>
    </submittedName>
</protein>
<comment type="caution">
    <text evidence="1">The sequence shown here is derived from an EMBL/GenBank/DDBJ whole genome shotgun (WGS) entry which is preliminary data.</text>
</comment>
<proteinExistence type="predicted"/>
<evidence type="ECO:0000313" key="1">
    <source>
        <dbReference type="EMBL" id="KAI8535579.1"/>
    </source>
</evidence>
<dbReference type="Proteomes" id="UP001062846">
    <property type="component" value="Chromosome 10"/>
</dbReference>
<evidence type="ECO:0000313" key="2">
    <source>
        <dbReference type="Proteomes" id="UP001062846"/>
    </source>
</evidence>
<name>A0ACC0M4T0_RHOML</name>